<feature type="domain" description="ZF-HD dimerization-type" evidence="4">
    <location>
        <begin position="5"/>
        <end position="54"/>
    </location>
</feature>
<dbReference type="PANTHER" id="PTHR31948">
    <property type="entry name" value="ZINC-FINGER HOMEODOMAIN PROTEIN 2"/>
    <property type="match status" value="1"/>
</dbReference>
<evidence type="ECO:0000259" key="4">
    <source>
        <dbReference type="PROSITE" id="PS51523"/>
    </source>
</evidence>
<name>A0AAN9J771_CLITE</name>
<comment type="caution">
    <text evidence="5">The sequence shown here is derived from an EMBL/GenBank/DDBJ whole genome shotgun (WGS) entry which is preliminary data.</text>
</comment>
<protein>
    <recommendedName>
        <fullName evidence="4">ZF-HD dimerization-type domain-containing protein</fullName>
    </recommendedName>
</protein>
<reference evidence="5 6" key="1">
    <citation type="submission" date="2024-01" db="EMBL/GenBank/DDBJ databases">
        <title>The genomes of 5 underutilized Papilionoideae crops provide insights into root nodulation and disease resistance.</title>
        <authorList>
            <person name="Yuan L."/>
        </authorList>
    </citation>
    <scope>NUCLEOTIDE SEQUENCE [LARGE SCALE GENOMIC DNA]</scope>
    <source>
        <strain evidence="5">LY-2023</strain>
        <tissue evidence="5">Leaf</tissue>
    </source>
</reference>
<dbReference type="Proteomes" id="UP001359559">
    <property type="component" value="Unassembled WGS sequence"/>
</dbReference>
<dbReference type="GO" id="GO:0050793">
    <property type="term" value="P:regulation of developmental process"/>
    <property type="evidence" value="ECO:0007669"/>
    <property type="project" value="TreeGrafter"/>
</dbReference>
<dbReference type="GO" id="GO:0005634">
    <property type="term" value="C:nucleus"/>
    <property type="evidence" value="ECO:0007669"/>
    <property type="project" value="TreeGrafter"/>
</dbReference>
<dbReference type="AlphaFoldDB" id="A0AAN9J771"/>
<evidence type="ECO:0000256" key="3">
    <source>
        <dbReference type="ARBA" id="ARBA00022833"/>
    </source>
</evidence>
<accession>A0AAN9J771</accession>
<dbReference type="InterPro" id="IPR006456">
    <property type="entry name" value="ZF_HD_homeobox_Cys/His_dimer"/>
</dbReference>
<dbReference type="GO" id="GO:0000976">
    <property type="term" value="F:transcription cis-regulatory region binding"/>
    <property type="evidence" value="ECO:0007669"/>
    <property type="project" value="TreeGrafter"/>
</dbReference>
<sequence length="99" mass="10833">MIIRYKECFKNHAATLGGNATDGCGELMAAGEEGTFEALKCLPCEEEVQNQVHTRTEGENVGFCREGRVEDAEVRGICSAEVLPRGWNQEESPQSVDAQ</sequence>
<dbReference type="NCBIfam" id="TIGR01566">
    <property type="entry name" value="ZF_HD_prot_N"/>
    <property type="match status" value="1"/>
</dbReference>
<dbReference type="GO" id="GO:0003700">
    <property type="term" value="F:DNA-binding transcription factor activity"/>
    <property type="evidence" value="ECO:0007669"/>
    <property type="project" value="TreeGrafter"/>
</dbReference>
<evidence type="ECO:0000256" key="1">
    <source>
        <dbReference type="ARBA" id="ARBA00022723"/>
    </source>
</evidence>
<evidence type="ECO:0000313" key="5">
    <source>
        <dbReference type="EMBL" id="KAK7293592.1"/>
    </source>
</evidence>
<evidence type="ECO:0000313" key="6">
    <source>
        <dbReference type="Proteomes" id="UP001359559"/>
    </source>
</evidence>
<keyword evidence="6" id="KW-1185">Reference proteome</keyword>
<dbReference type="PANTHER" id="PTHR31948:SF174">
    <property type="entry name" value="HOMEOBOX DOMAIN, ZF-HD CLASS PROTEIN"/>
    <property type="match status" value="1"/>
</dbReference>
<evidence type="ECO:0000256" key="2">
    <source>
        <dbReference type="ARBA" id="ARBA00022771"/>
    </source>
</evidence>
<keyword evidence="1" id="KW-0479">Metal-binding</keyword>
<dbReference type="EMBL" id="JAYKXN010000004">
    <property type="protein sequence ID" value="KAK7293592.1"/>
    <property type="molecule type" value="Genomic_DNA"/>
</dbReference>
<proteinExistence type="predicted"/>
<dbReference type="Pfam" id="PF04770">
    <property type="entry name" value="ZF-HD_dimer"/>
    <property type="match status" value="1"/>
</dbReference>
<gene>
    <name evidence="5" type="ORF">RJT34_16461</name>
</gene>
<dbReference type="PROSITE" id="PS51523">
    <property type="entry name" value="ZF_HD_DIMER"/>
    <property type="match status" value="1"/>
</dbReference>
<organism evidence="5 6">
    <name type="scientific">Clitoria ternatea</name>
    <name type="common">Butterfly pea</name>
    <dbReference type="NCBI Taxonomy" id="43366"/>
    <lineage>
        <taxon>Eukaryota</taxon>
        <taxon>Viridiplantae</taxon>
        <taxon>Streptophyta</taxon>
        <taxon>Embryophyta</taxon>
        <taxon>Tracheophyta</taxon>
        <taxon>Spermatophyta</taxon>
        <taxon>Magnoliopsida</taxon>
        <taxon>eudicotyledons</taxon>
        <taxon>Gunneridae</taxon>
        <taxon>Pentapetalae</taxon>
        <taxon>rosids</taxon>
        <taxon>fabids</taxon>
        <taxon>Fabales</taxon>
        <taxon>Fabaceae</taxon>
        <taxon>Papilionoideae</taxon>
        <taxon>50 kb inversion clade</taxon>
        <taxon>NPAAA clade</taxon>
        <taxon>indigoferoid/millettioid clade</taxon>
        <taxon>Phaseoleae</taxon>
        <taxon>Clitoria</taxon>
    </lineage>
</organism>
<keyword evidence="3" id="KW-0862">Zinc</keyword>
<keyword evidence="2" id="KW-0863">Zinc-finger</keyword>
<dbReference type="GO" id="GO:0008270">
    <property type="term" value="F:zinc ion binding"/>
    <property type="evidence" value="ECO:0007669"/>
    <property type="project" value="UniProtKB-KW"/>
</dbReference>